<dbReference type="SUPFAM" id="SSF52833">
    <property type="entry name" value="Thioredoxin-like"/>
    <property type="match status" value="1"/>
</dbReference>
<dbReference type="PROSITE" id="PS50405">
    <property type="entry name" value="GST_CTER"/>
    <property type="match status" value="1"/>
</dbReference>
<dbReference type="InterPro" id="IPR004045">
    <property type="entry name" value="Glutathione_S-Trfase_N"/>
</dbReference>
<accession>A0A6M4AXE4</accession>
<sequence>MMRLYTCAGSRGLRCSWTICELGVEGEIELVLLPFPPRAFDKSYFQINGLGTVPALVDGDITMTESSAICHYLTSRFPAPAQGPIALSPDEADYGRFLDWLHHADATLTFPQTVALRFCQFEKDRGLEAAGEAYGDWFGKRLAKADARLQQHEWLAGDRFTVADIAVGYALYLSRMTRLDHHLTPTLRDYLARLTARPGFQRALAWEKATGEAQGVANRLG</sequence>
<dbReference type="GO" id="GO:0016740">
    <property type="term" value="F:transferase activity"/>
    <property type="evidence" value="ECO:0007669"/>
    <property type="project" value="UniProtKB-KW"/>
</dbReference>
<dbReference type="EMBL" id="CP053015">
    <property type="protein sequence ID" value="QJQ31611.1"/>
    <property type="molecule type" value="Genomic_DNA"/>
</dbReference>
<dbReference type="AlphaFoldDB" id="A0A6M4AXE4"/>
<dbReference type="InterPro" id="IPR036282">
    <property type="entry name" value="Glutathione-S-Trfase_C_sf"/>
</dbReference>
<keyword evidence="4" id="KW-1185">Reference proteome</keyword>
<dbReference type="Proteomes" id="UP000503018">
    <property type="component" value="Chromosome"/>
</dbReference>
<dbReference type="InterPro" id="IPR004046">
    <property type="entry name" value="GST_C"/>
</dbReference>
<dbReference type="InterPro" id="IPR010987">
    <property type="entry name" value="Glutathione-S-Trfase_C-like"/>
</dbReference>
<dbReference type="InterPro" id="IPR036249">
    <property type="entry name" value="Thioredoxin-like_sf"/>
</dbReference>
<name>A0A6M4AXE4_9SPHN</name>
<dbReference type="SFLD" id="SFLDG01150">
    <property type="entry name" value="Main.1:_Beta-like"/>
    <property type="match status" value="1"/>
</dbReference>
<dbReference type="Pfam" id="PF00043">
    <property type="entry name" value="GST_C"/>
    <property type="match status" value="1"/>
</dbReference>
<dbReference type="RefSeq" id="WP_169943831.1">
    <property type="nucleotide sequence ID" value="NZ_CP053015.1"/>
</dbReference>
<proteinExistence type="predicted"/>
<dbReference type="SUPFAM" id="SSF47616">
    <property type="entry name" value="GST C-terminal domain-like"/>
    <property type="match status" value="1"/>
</dbReference>
<dbReference type="SFLD" id="SFLDG00358">
    <property type="entry name" value="Main_(cytGST)"/>
    <property type="match status" value="1"/>
</dbReference>
<evidence type="ECO:0000313" key="4">
    <source>
        <dbReference type="Proteomes" id="UP000503018"/>
    </source>
</evidence>
<feature type="domain" description="GST C-terminal" evidence="2">
    <location>
        <begin position="90"/>
        <end position="212"/>
    </location>
</feature>
<evidence type="ECO:0000259" key="2">
    <source>
        <dbReference type="PROSITE" id="PS50405"/>
    </source>
</evidence>
<protein>
    <submittedName>
        <fullName evidence="3">Glutathione S-transferase family protein</fullName>
    </submittedName>
</protein>
<dbReference type="PANTHER" id="PTHR44051:SF21">
    <property type="entry name" value="GLUTATHIONE S-TRANSFERASE FAMILY PROTEIN"/>
    <property type="match status" value="1"/>
</dbReference>
<gene>
    <name evidence="3" type="ORF">GV829_03430</name>
</gene>
<dbReference type="PROSITE" id="PS50404">
    <property type="entry name" value="GST_NTER"/>
    <property type="match status" value="1"/>
</dbReference>
<dbReference type="Gene3D" id="1.20.1050.10">
    <property type="match status" value="1"/>
</dbReference>
<dbReference type="PANTHER" id="PTHR44051">
    <property type="entry name" value="GLUTATHIONE S-TRANSFERASE-RELATED"/>
    <property type="match status" value="1"/>
</dbReference>
<dbReference type="Gene3D" id="3.40.30.10">
    <property type="entry name" value="Glutaredoxin"/>
    <property type="match status" value="1"/>
</dbReference>
<dbReference type="CDD" id="cd03046">
    <property type="entry name" value="GST_N_GTT1_like"/>
    <property type="match status" value="1"/>
</dbReference>
<evidence type="ECO:0000259" key="1">
    <source>
        <dbReference type="PROSITE" id="PS50404"/>
    </source>
</evidence>
<reference evidence="3 4" key="1">
    <citation type="submission" date="2020-01" db="EMBL/GenBank/DDBJ databases">
        <title>Sphingomonas sp. strain CSW-10.</title>
        <authorList>
            <person name="Chen W.-M."/>
        </authorList>
    </citation>
    <scope>NUCLEOTIDE SEQUENCE [LARGE SCALE GENOMIC DNA]</scope>
    <source>
        <strain evidence="3 4">CSW-10</strain>
    </source>
</reference>
<dbReference type="SFLD" id="SFLDS00019">
    <property type="entry name" value="Glutathione_Transferase_(cytos"/>
    <property type="match status" value="1"/>
</dbReference>
<dbReference type="Pfam" id="PF13409">
    <property type="entry name" value="GST_N_2"/>
    <property type="match status" value="1"/>
</dbReference>
<dbReference type="InterPro" id="IPR040079">
    <property type="entry name" value="Glutathione_S-Trfase"/>
</dbReference>
<dbReference type="KEGG" id="slan:GV829_03430"/>
<feature type="domain" description="GST N-terminal" evidence="1">
    <location>
        <begin position="1"/>
        <end position="81"/>
    </location>
</feature>
<organism evidence="3 4">
    <name type="scientific">Sphingomonas lacunae</name>
    <dbReference type="NCBI Taxonomy" id="2698828"/>
    <lineage>
        <taxon>Bacteria</taxon>
        <taxon>Pseudomonadati</taxon>
        <taxon>Pseudomonadota</taxon>
        <taxon>Alphaproteobacteria</taxon>
        <taxon>Sphingomonadales</taxon>
        <taxon>Sphingomonadaceae</taxon>
        <taxon>Sphingomonas</taxon>
    </lineage>
</organism>
<keyword evidence="3" id="KW-0808">Transferase</keyword>
<evidence type="ECO:0000313" key="3">
    <source>
        <dbReference type="EMBL" id="QJQ31611.1"/>
    </source>
</evidence>